<dbReference type="AlphaFoldDB" id="E9I3T2"/>
<dbReference type="InParanoid" id="E9I3T2"/>
<organism evidence="1 2">
    <name type="scientific">Daphnia pulex</name>
    <name type="common">Water flea</name>
    <dbReference type="NCBI Taxonomy" id="6669"/>
    <lineage>
        <taxon>Eukaryota</taxon>
        <taxon>Metazoa</taxon>
        <taxon>Ecdysozoa</taxon>
        <taxon>Arthropoda</taxon>
        <taxon>Crustacea</taxon>
        <taxon>Branchiopoda</taxon>
        <taxon>Diplostraca</taxon>
        <taxon>Cladocera</taxon>
        <taxon>Anomopoda</taxon>
        <taxon>Daphniidae</taxon>
        <taxon>Daphnia</taxon>
    </lineage>
</organism>
<dbReference type="KEGG" id="dpx:DAPPUDRAFT_340058"/>
<sequence>MRSKFRGLELLGASISAQIEHLQHNIRVKTKRELVVGSSKIEPLMSKIRGLEL</sequence>
<dbReference type="Proteomes" id="UP000000305">
    <property type="component" value="Unassembled WGS sequence"/>
</dbReference>
<keyword evidence="2" id="KW-1185">Reference proteome</keyword>
<dbReference type="EMBL" id="GL734731">
    <property type="protein sequence ID" value="EFX61348.1"/>
    <property type="molecule type" value="Genomic_DNA"/>
</dbReference>
<evidence type="ECO:0000313" key="2">
    <source>
        <dbReference type="Proteomes" id="UP000000305"/>
    </source>
</evidence>
<gene>
    <name evidence="1" type="ORF">DAPPUDRAFT_340058</name>
</gene>
<dbReference type="HOGENOM" id="CLU_3070803_0_0_1"/>
<protein>
    <submittedName>
        <fullName evidence="1">Uncharacterized protein</fullName>
    </submittedName>
</protein>
<name>E9I3T2_DAPPU</name>
<accession>E9I3T2</accession>
<dbReference type="PhylomeDB" id="E9I3T2"/>
<reference evidence="1 2" key="1">
    <citation type="journal article" date="2011" name="Science">
        <title>The ecoresponsive genome of Daphnia pulex.</title>
        <authorList>
            <person name="Colbourne J.K."/>
            <person name="Pfrender M.E."/>
            <person name="Gilbert D."/>
            <person name="Thomas W.K."/>
            <person name="Tucker A."/>
            <person name="Oakley T.H."/>
            <person name="Tokishita S."/>
            <person name="Aerts A."/>
            <person name="Arnold G.J."/>
            <person name="Basu M.K."/>
            <person name="Bauer D.J."/>
            <person name="Caceres C.E."/>
            <person name="Carmel L."/>
            <person name="Casola C."/>
            <person name="Choi J.H."/>
            <person name="Detter J.C."/>
            <person name="Dong Q."/>
            <person name="Dusheyko S."/>
            <person name="Eads B.D."/>
            <person name="Frohlich T."/>
            <person name="Geiler-Samerotte K.A."/>
            <person name="Gerlach D."/>
            <person name="Hatcher P."/>
            <person name="Jogdeo S."/>
            <person name="Krijgsveld J."/>
            <person name="Kriventseva E.V."/>
            <person name="Kultz D."/>
            <person name="Laforsch C."/>
            <person name="Lindquist E."/>
            <person name="Lopez J."/>
            <person name="Manak J.R."/>
            <person name="Muller J."/>
            <person name="Pangilinan J."/>
            <person name="Patwardhan R.P."/>
            <person name="Pitluck S."/>
            <person name="Pritham E.J."/>
            <person name="Rechtsteiner A."/>
            <person name="Rho M."/>
            <person name="Rogozin I.B."/>
            <person name="Sakarya O."/>
            <person name="Salamov A."/>
            <person name="Schaack S."/>
            <person name="Shapiro H."/>
            <person name="Shiga Y."/>
            <person name="Skalitzky C."/>
            <person name="Smith Z."/>
            <person name="Souvorov A."/>
            <person name="Sung W."/>
            <person name="Tang Z."/>
            <person name="Tsuchiya D."/>
            <person name="Tu H."/>
            <person name="Vos H."/>
            <person name="Wang M."/>
            <person name="Wolf Y.I."/>
            <person name="Yamagata H."/>
            <person name="Yamada T."/>
            <person name="Ye Y."/>
            <person name="Shaw J.R."/>
            <person name="Andrews J."/>
            <person name="Crease T.J."/>
            <person name="Tang H."/>
            <person name="Lucas S.M."/>
            <person name="Robertson H.M."/>
            <person name="Bork P."/>
            <person name="Koonin E.V."/>
            <person name="Zdobnov E.M."/>
            <person name="Grigoriev I.V."/>
            <person name="Lynch M."/>
            <person name="Boore J.L."/>
        </authorList>
    </citation>
    <scope>NUCLEOTIDE SEQUENCE [LARGE SCALE GENOMIC DNA]</scope>
</reference>
<proteinExistence type="predicted"/>
<evidence type="ECO:0000313" key="1">
    <source>
        <dbReference type="EMBL" id="EFX61348.1"/>
    </source>
</evidence>